<evidence type="ECO:0000313" key="2">
    <source>
        <dbReference type="Proteomes" id="UP000286862"/>
    </source>
</evidence>
<name>A0A3S3QUI5_9BACT</name>
<accession>A0A3S3QUI5</accession>
<gene>
    <name evidence="1" type="ORF">VT99_14381</name>
</gene>
<dbReference type="EMBL" id="MTKQ01000438">
    <property type="protein sequence ID" value="RWX42788.1"/>
    <property type="molecule type" value="Genomic_DNA"/>
</dbReference>
<protein>
    <submittedName>
        <fullName evidence="1">Uncharacterized protein</fullName>
    </submittedName>
</protein>
<organism evidence="1 2">
    <name type="scientific">Candidatus Electrothrix marina</name>
    <dbReference type="NCBI Taxonomy" id="1859130"/>
    <lineage>
        <taxon>Bacteria</taxon>
        <taxon>Pseudomonadati</taxon>
        <taxon>Thermodesulfobacteriota</taxon>
        <taxon>Desulfobulbia</taxon>
        <taxon>Desulfobulbales</taxon>
        <taxon>Desulfobulbaceae</taxon>
        <taxon>Candidatus Electrothrix</taxon>
    </lineage>
</organism>
<evidence type="ECO:0000313" key="1">
    <source>
        <dbReference type="EMBL" id="RWX42788.1"/>
    </source>
</evidence>
<proteinExistence type="predicted"/>
<dbReference type="AlphaFoldDB" id="A0A3S3QUI5"/>
<sequence>MNESYIRYLIDGENRIESVNDGWYAFADRNGGRGLMHEMVLYRDISSFIPAANVRSCTIC</sequence>
<reference evidence="1 2" key="1">
    <citation type="submission" date="2017-01" db="EMBL/GenBank/DDBJ databases">
        <title>The cable genome- insights into the physiology and evolution of filamentous bacteria capable of sulfide oxidation via long distance electron transfer.</title>
        <authorList>
            <person name="Schreiber L."/>
            <person name="Bjerg J.T."/>
            <person name="Boggild A."/>
            <person name="Van De Vossenberg J."/>
            <person name="Meysman F."/>
            <person name="Nielsen L.P."/>
            <person name="Schramm A."/>
            <person name="Kjeldsen K.U."/>
        </authorList>
    </citation>
    <scope>NUCLEOTIDE SEQUENCE [LARGE SCALE GENOMIC DNA]</scope>
    <source>
        <strain evidence="1">A2</strain>
    </source>
</reference>
<comment type="caution">
    <text evidence="1">The sequence shown here is derived from an EMBL/GenBank/DDBJ whole genome shotgun (WGS) entry which is preliminary data.</text>
</comment>
<dbReference type="Proteomes" id="UP000286862">
    <property type="component" value="Unassembled WGS sequence"/>
</dbReference>